<gene>
    <name evidence="3" type="ORF">H4F98_14400</name>
</gene>
<evidence type="ECO:0000256" key="1">
    <source>
        <dbReference type="SAM" id="Phobius"/>
    </source>
</evidence>
<dbReference type="SUPFAM" id="SSF53448">
    <property type="entry name" value="Nucleotide-diphospho-sugar transferases"/>
    <property type="match status" value="1"/>
</dbReference>
<accession>A0A7W3TNV0</accession>
<evidence type="ECO:0000313" key="4">
    <source>
        <dbReference type="Proteomes" id="UP000523196"/>
    </source>
</evidence>
<dbReference type="Gene3D" id="3.90.550.10">
    <property type="entry name" value="Spore Coat Polysaccharide Biosynthesis Protein SpsA, Chain A"/>
    <property type="match status" value="1"/>
</dbReference>
<keyword evidence="3" id="KW-0808">Transferase</keyword>
<protein>
    <submittedName>
        <fullName evidence="3">Glycosyltransferase</fullName>
    </submittedName>
</protein>
<dbReference type="AlphaFoldDB" id="A0A7W3TNV0"/>
<keyword evidence="4" id="KW-1185">Reference proteome</keyword>
<feature type="transmembrane region" description="Helical" evidence="1">
    <location>
        <begin position="396"/>
        <end position="417"/>
    </location>
</feature>
<feature type="domain" description="Glycosyltransferase 2-like" evidence="2">
    <location>
        <begin position="49"/>
        <end position="155"/>
    </location>
</feature>
<dbReference type="Proteomes" id="UP000523196">
    <property type="component" value="Unassembled WGS sequence"/>
</dbReference>
<keyword evidence="1" id="KW-0472">Membrane</keyword>
<dbReference type="EMBL" id="JACHTF010000018">
    <property type="protein sequence ID" value="MBB1061763.1"/>
    <property type="molecule type" value="Genomic_DNA"/>
</dbReference>
<evidence type="ECO:0000313" key="3">
    <source>
        <dbReference type="EMBL" id="MBB1061763.1"/>
    </source>
</evidence>
<keyword evidence="1" id="KW-0812">Transmembrane</keyword>
<reference evidence="3 4" key="1">
    <citation type="submission" date="2020-08" db="EMBL/GenBank/DDBJ databases">
        <authorList>
            <person name="Xu S."/>
            <person name="Li A."/>
        </authorList>
    </citation>
    <scope>NUCLEOTIDE SEQUENCE [LARGE SCALE GENOMIC DNA]</scope>
    <source>
        <strain evidence="3 4">119BY6-57</strain>
    </source>
</reference>
<dbReference type="Pfam" id="PF00535">
    <property type="entry name" value="Glycos_transf_2"/>
    <property type="match status" value="1"/>
</dbReference>
<name>A0A7W3TNV0_9GAMM</name>
<dbReference type="InterPro" id="IPR001173">
    <property type="entry name" value="Glyco_trans_2-like"/>
</dbReference>
<sequence length="465" mass="52496">MSQSVLALGPNALLSALGLWRGPQQVEPTPAEDWRQARVDVVIHVDRHQPDITFCLASLLAQTHPLGRVLLIDDGGADRDHSVQIAREFARANGLSLVAIERMWTIGKGATLKRQARELDGDVMFVLDGNVVLESPDYIARCVEKLYEGAGTASVRGLHRPSRMADRARWSASPQFRAWLDGDEHVDPRRPRDRWSGVWGWFNDTCRECIGIFQQRFLDRGQMALFGSVGAPAFTATAYRRRYLKDVFDRYEPMYGDGLTRRPELFVALALCNEGYHNSQLPDVVAHAPGAGLHALAREHHHISSAFMQSCHAFDALLRTPLKWPRRWWRQRSRAARLREDDMRNARRVVEAYRQPFGERLTHQQGRPVGWALFFGALEKVLVPLLVLALACMAAWSWLAALLLVDALLWLAALALVSRPGERLRMLGKGVVALPMRHGLLWTELFTVLASLRRWPGRALRRAAA</sequence>
<dbReference type="InterPro" id="IPR029044">
    <property type="entry name" value="Nucleotide-diphossugar_trans"/>
</dbReference>
<dbReference type="GO" id="GO:0016740">
    <property type="term" value="F:transferase activity"/>
    <property type="evidence" value="ECO:0007669"/>
    <property type="project" value="UniProtKB-KW"/>
</dbReference>
<evidence type="ECO:0000259" key="2">
    <source>
        <dbReference type="Pfam" id="PF00535"/>
    </source>
</evidence>
<proteinExistence type="predicted"/>
<organism evidence="3 4">
    <name type="scientific">Marilutibacter spongiae</name>
    <dbReference type="NCBI Taxonomy" id="2025720"/>
    <lineage>
        <taxon>Bacteria</taxon>
        <taxon>Pseudomonadati</taxon>
        <taxon>Pseudomonadota</taxon>
        <taxon>Gammaproteobacteria</taxon>
        <taxon>Lysobacterales</taxon>
        <taxon>Lysobacteraceae</taxon>
        <taxon>Marilutibacter</taxon>
    </lineage>
</organism>
<comment type="caution">
    <text evidence="3">The sequence shown here is derived from an EMBL/GenBank/DDBJ whole genome shotgun (WGS) entry which is preliminary data.</text>
</comment>
<keyword evidence="1" id="KW-1133">Transmembrane helix</keyword>